<proteinExistence type="predicted"/>
<gene>
    <name evidence="1" type="ORF">AYI68_g5361</name>
</gene>
<name>A0A1R0GUJ4_9FUNG</name>
<evidence type="ECO:0000313" key="1">
    <source>
        <dbReference type="EMBL" id="OLY80541.1"/>
    </source>
</evidence>
<dbReference type="AlphaFoldDB" id="A0A1R0GUJ4"/>
<keyword evidence="2" id="KW-1185">Reference proteome</keyword>
<accession>A0A1R0GUJ4</accession>
<evidence type="ECO:0000313" key="2">
    <source>
        <dbReference type="Proteomes" id="UP000187455"/>
    </source>
</evidence>
<dbReference type="EMBL" id="LSSL01003379">
    <property type="protein sequence ID" value="OLY80541.1"/>
    <property type="molecule type" value="Genomic_DNA"/>
</dbReference>
<protein>
    <submittedName>
        <fullName evidence="1">Uncharacterized protein</fullName>
    </submittedName>
</protein>
<comment type="caution">
    <text evidence="1">The sequence shown here is derived from an EMBL/GenBank/DDBJ whole genome shotgun (WGS) entry which is preliminary data.</text>
</comment>
<reference evidence="1 2" key="1">
    <citation type="journal article" date="2016" name="Mol. Biol. Evol.">
        <title>Genome-Wide Survey of Gut Fungi (Harpellales) Reveals the First Horizontally Transferred Ubiquitin Gene from a Mosquito Host.</title>
        <authorList>
            <person name="Wang Y."/>
            <person name="White M.M."/>
            <person name="Kvist S."/>
            <person name="Moncalvo J.M."/>
        </authorList>
    </citation>
    <scope>NUCLEOTIDE SEQUENCE [LARGE SCALE GENOMIC DNA]</scope>
    <source>
        <strain evidence="1 2">ALG-7-W6</strain>
    </source>
</reference>
<sequence>MSFIKWIRGCHRPSRSESPWTGVIPALKSLLVEGEDYTSDSMLVVASSFATQQQFRSDDLYQSNWYGKLASDNTISMHLFEFSSNLINLII</sequence>
<dbReference type="Proteomes" id="UP000187455">
    <property type="component" value="Unassembled WGS sequence"/>
</dbReference>
<organism evidence="1 2">
    <name type="scientific">Smittium mucronatum</name>
    <dbReference type="NCBI Taxonomy" id="133383"/>
    <lineage>
        <taxon>Eukaryota</taxon>
        <taxon>Fungi</taxon>
        <taxon>Fungi incertae sedis</taxon>
        <taxon>Zoopagomycota</taxon>
        <taxon>Kickxellomycotina</taxon>
        <taxon>Harpellomycetes</taxon>
        <taxon>Harpellales</taxon>
        <taxon>Legeriomycetaceae</taxon>
        <taxon>Smittium</taxon>
    </lineage>
</organism>